<dbReference type="EC" id="2.7.13.3" evidence="3"/>
<keyword evidence="8" id="KW-0547">Nucleotide-binding</keyword>
<dbReference type="SMART" id="SM00387">
    <property type="entry name" value="HATPase_c"/>
    <property type="match status" value="1"/>
</dbReference>
<dbReference type="RefSeq" id="WP_344701182.1">
    <property type="nucleotide sequence ID" value="NZ_BAABCK010000013.1"/>
</dbReference>
<name>A0ABP7EEN4_9STAP</name>
<dbReference type="PROSITE" id="PS50109">
    <property type="entry name" value="HIS_KIN"/>
    <property type="match status" value="1"/>
</dbReference>
<keyword evidence="5" id="KW-0597">Phosphoprotein</keyword>
<dbReference type="PROSITE" id="PS50885">
    <property type="entry name" value="HAMP"/>
    <property type="match status" value="1"/>
</dbReference>
<protein>
    <recommendedName>
        <fullName evidence="16">Heme sensor protein HssS</fullName>
        <ecNumber evidence="3">2.7.13.3</ecNumber>
    </recommendedName>
</protein>
<keyword evidence="10" id="KW-0067">ATP-binding</keyword>
<feature type="transmembrane region" description="Helical" evidence="17">
    <location>
        <begin position="178"/>
        <end position="200"/>
    </location>
</feature>
<evidence type="ECO:0000259" key="18">
    <source>
        <dbReference type="PROSITE" id="PS50109"/>
    </source>
</evidence>
<dbReference type="CDD" id="cd00075">
    <property type="entry name" value="HATPase"/>
    <property type="match status" value="1"/>
</dbReference>
<evidence type="ECO:0000256" key="5">
    <source>
        <dbReference type="ARBA" id="ARBA00022553"/>
    </source>
</evidence>
<dbReference type="Proteomes" id="UP001500920">
    <property type="component" value="Unassembled WGS sequence"/>
</dbReference>
<feature type="domain" description="HAMP" evidence="19">
    <location>
        <begin position="202"/>
        <end position="256"/>
    </location>
</feature>
<dbReference type="EMBL" id="BAABCK010000013">
    <property type="protein sequence ID" value="GAA3718134.1"/>
    <property type="molecule type" value="Genomic_DNA"/>
</dbReference>
<evidence type="ECO:0000256" key="1">
    <source>
        <dbReference type="ARBA" id="ARBA00000085"/>
    </source>
</evidence>
<proteinExistence type="predicted"/>
<accession>A0ABP7EEN4</accession>
<evidence type="ECO:0000256" key="17">
    <source>
        <dbReference type="SAM" id="Phobius"/>
    </source>
</evidence>
<evidence type="ECO:0000256" key="16">
    <source>
        <dbReference type="ARBA" id="ARBA00040841"/>
    </source>
</evidence>
<dbReference type="InterPro" id="IPR036890">
    <property type="entry name" value="HATPase_C_sf"/>
</dbReference>
<dbReference type="PANTHER" id="PTHR45528:SF11">
    <property type="entry name" value="HISTIDINE KINASE"/>
    <property type="match status" value="1"/>
</dbReference>
<evidence type="ECO:0000256" key="6">
    <source>
        <dbReference type="ARBA" id="ARBA00022679"/>
    </source>
</evidence>
<evidence type="ECO:0000256" key="8">
    <source>
        <dbReference type="ARBA" id="ARBA00022741"/>
    </source>
</evidence>
<evidence type="ECO:0000313" key="20">
    <source>
        <dbReference type="EMBL" id="GAA3718134.1"/>
    </source>
</evidence>
<gene>
    <name evidence="20" type="ORF">GCM10022378_05490</name>
</gene>
<dbReference type="CDD" id="cd06225">
    <property type="entry name" value="HAMP"/>
    <property type="match status" value="1"/>
</dbReference>
<evidence type="ECO:0000256" key="13">
    <source>
        <dbReference type="ARBA" id="ARBA00023026"/>
    </source>
</evidence>
<keyword evidence="13" id="KW-0843">Virulence</keyword>
<dbReference type="SUPFAM" id="SSF47384">
    <property type="entry name" value="Homodimeric domain of signal transducing histidine kinase"/>
    <property type="match status" value="1"/>
</dbReference>
<dbReference type="SMART" id="SM00388">
    <property type="entry name" value="HisKA"/>
    <property type="match status" value="1"/>
</dbReference>
<evidence type="ECO:0000256" key="3">
    <source>
        <dbReference type="ARBA" id="ARBA00012438"/>
    </source>
</evidence>
<sequence length="474" mass="53209">MKQSLNRKFIIGLVIVIALSALTALLAANILYMLHSKPKMDQALVDTAETFVAGLEKADMTEAVLDEHLQLFTSLGYQGAIVKREDVEGKDSDVVDFDTAAVTLAGEPFDRTELSLANVRDVMDGGVYQGEAATLANWFMMGHFMNDVRNTVGVPLEVEGGQYALFIKQDSALMFSEFHIIGLVFFLTVFIVGLISIIIMSRRMATVLGRLSTAADEIRRENFDYAIEPENYAPDEIGQLAVSLDAMQGQLSENRYMRQKFISDVTHDLQSPLLNIQGYSKLMMDQDLPKGLRQPAEVVHQEARRLSALARQLTVLNRFDDQTYQVKHEEIRLDRQVQEVIRAFSWRLDQEEIDLSYTLDEVSVKSDPHLLYNVWDNLVSNAIKYSGPGDEIFIRLTDAGDRVKVIFSDTGVGIRKEDMDQLFERFYRVDQSRSTNGSGLGLAIVKETLDMLGGEVEIESEFGSGTTFTITLKK</sequence>
<reference evidence="21" key="1">
    <citation type="journal article" date="2019" name="Int. J. Syst. Evol. Microbiol.">
        <title>The Global Catalogue of Microorganisms (GCM) 10K type strain sequencing project: providing services to taxonomists for standard genome sequencing and annotation.</title>
        <authorList>
            <consortium name="The Broad Institute Genomics Platform"/>
            <consortium name="The Broad Institute Genome Sequencing Center for Infectious Disease"/>
            <person name="Wu L."/>
            <person name="Ma J."/>
        </authorList>
    </citation>
    <scope>NUCLEOTIDE SEQUENCE [LARGE SCALE GENOMIC DNA]</scope>
    <source>
        <strain evidence="21">JCM 16981</strain>
    </source>
</reference>
<evidence type="ECO:0000256" key="11">
    <source>
        <dbReference type="ARBA" id="ARBA00022989"/>
    </source>
</evidence>
<evidence type="ECO:0000256" key="2">
    <source>
        <dbReference type="ARBA" id="ARBA00004651"/>
    </source>
</evidence>
<dbReference type="GO" id="GO:0016301">
    <property type="term" value="F:kinase activity"/>
    <property type="evidence" value="ECO:0007669"/>
    <property type="project" value="UniProtKB-KW"/>
</dbReference>
<keyword evidence="21" id="KW-1185">Reference proteome</keyword>
<evidence type="ECO:0000256" key="4">
    <source>
        <dbReference type="ARBA" id="ARBA00022475"/>
    </source>
</evidence>
<dbReference type="Pfam" id="PF00672">
    <property type="entry name" value="HAMP"/>
    <property type="match status" value="1"/>
</dbReference>
<dbReference type="Pfam" id="PF00512">
    <property type="entry name" value="HisKA"/>
    <property type="match status" value="1"/>
</dbReference>
<keyword evidence="7 17" id="KW-0812">Transmembrane</keyword>
<dbReference type="SMART" id="SM00304">
    <property type="entry name" value="HAMP"/>
    <property type="match status" value="1"/>
</dbReference>
<dbReference type="InterPro" id="IPR003594">
    <property type="entry name" value="HATPase_dom"/>
</dbReference>
<dbReference type="InterPro" id="IPR036097">
    <property type="entry name" value="HisK_dim/P_sf"/>
</dbReference>
<feature type="transmembrane region" description="Helical" evidence="17">
    <location>
        <begin position="9"/>
        <end position="34"/>
    </location>
</feature>
<evidence type="ECO:0000259" key="19">
    <source>
        <dbReference type="PROSITE" id="PS50885"/>
    </source>
</evidence>
<dbReference type="Gene3D" id="6.10.340.10">
    <property type="match status" value="1"/>
</dbReference>
<dbReference type="Gene3D" id="3.30.565.10">
    <property type="entry name" value="Histidine kinase-like ATPase, C-terminal domain"/>
    <property type="match status" value="1"/>
</dbReference>
<dbReference type="PANTHER" id="PTHR45528">
    <property type="entry name" value="SENSOR HISTIDINE KINASE CPXA"/>
    <property type="match status" value="1"/>
</dbReference>
<dbReference type="InterPro" id="IPR005467">
    <property type="entry name" value="His_kinase_dom"/>
</dbReference>
<comment type="caution">
    <text evidence="20">The sequence shown here is derived from an EMBL/GenBank/DDBJ whole genome shotgun (WGS) entry which is preliminary data.</text>
</comment>
<evidence type="ECO:0000256" key="7">
    <source>
        <dbReference type="ARBA" id="ARBA00022692"/>
    </source>
</evidence>
<comment type="function">
    <text evidence="15">Member of the two-component regulatory system HssS/HssR involved in intracellular heme homeostasis and tempering of staphylococcal virulence. HssS functions as a heme sensor histidine kinase which is autophosphorylated at a histidine residue and transfers its phosphate group to an aspartate residue of HssR. HssR/HssS activates the expression of hrtAB, an efflux pump, in response to extracellular heme, hemin, hemoglobin or blood.</text>
</comment>
<dbReference type="InterPro" id="IPR050398">
    <property type="entry name" value="HssS/ArlS-like"/>
</dbReference>
<dbReference type="SUPFAM" id="SSF158472">
    <property type="entry name" value="HAMP domain-like"/>
    <property type="match status" value="1"/>
</dbReference>
<keyword evidence="14 17" id="KW-0472">Membrane</keyword>
<keyword evidence="6" id="KW-0808">Transferase</keyword>
<evidence type="ECO:0000256" key="15">
    <source>
        <dbReference type="ARBA" id="ARBA00037219"/>
    </source>
</evidence>
<evidence type="ECO:0000256" key="14">
    <source>
        <dbReference type="ARBA" id="ARBA00023136"/>
    </source>
</evidence>
<evidence type="ECO:0000256" key="12">
    <source>
        <dbReference type="ARBA" id="ARBA00023012"/>
    </source>
</evidence>
<dbReference type="Pfam" id="PF02518">
    <property type="entry name" value="HATPase_c"/>
    <property type="match status" value="1"/>
</dbReference>
<dbReference type="PRINTS" id="PR00344">
    <property type="entry name" value="BCTRLSENSOR"/>
</dbReference>
<keyword evidence="12" id="KW-0902">Two-component regulatory system</keyword>
<comment type="subcellular location">
    <subcellularLocation>
        <location evidence="2">Cell membrane</location>
        <topology evidence="2">Multi-pass membrane protein</topology>
    </subcellularLocation>
</comment>
<dbReference type="InterPro" id="IPR003660">
    <property type="entry name" value="HAMP_dom"/>
</dbReference>
<evidence type="ECO:0000256" key="10">
    <source>
        <dbReference type="ARBA" id="ARBA00022840"/>
    </source>
</evidence>
<evidence type="ECO:0000256" key="9">
    <source>
        <dbReference type="ARBA" id="ARBA00022777"/>
    </source>
</evidence>
<keyword evidence="11 17" id="KW-1133">Transmembrane helix</keyword>
<comment type="catalytic activity">
    <reaction evidence="1">
        <text>ATP + protein L-histidine = ADP + protein N-phospho-L-histidine.</text>
        <dbReference type="EC" id="2.7.13.3"/>
    </reaction>
</comment>
<dbReference type="SUPFAM" id="SSF55874">
    <property type="entry name" value="ATPase domain of HSP90 chaperone/DNA topoisomerase II/histidine kinase"/>
    <property type="match status" value="1"/>
</dbReference>
<dbReference type="InterPro" id="IPR003661">
    <property type="entry name" value="HisK_dim/P_dom"/>
</dbReference>
<keyword evidence="9 20" id="KW-0418">Kinase</keyword>
<feature type="domain" description="Histidine kinase" evidence="18">
    <location>
        <begin position="264"/>
        <end position="474"/>
    </location>
</feature>
<dbReference type="Gene3D" id="1.10.287.130">
    <property type="match status" value="1"/>
</dbReference>
<evidence type="ECO:0000313" key="21">
    <source>
        <dbReference type="Proteomes" id="UP001500920"/>
    </source>
</evidence>
<dbReference type="InterPro" id="IPR004358">
    <property type="entry name" value="Sig_transdc_His_kin-like_C"/>
</dbReference>
<keyword evidence="4" id="KW-1003">Cell membrane</keyword>
<dbReference type="CDD" id="cd00082">
    <property type="entry name" value="HisKA"/>
    <property type="match status" value="1"/>
</dbReference>
<organism evidence="20 21">
    <name type="scientific">Salinicoccus jeotgali</name>
    <dbReference type="NCBI Taxonomy" id="381634"/>
    <lineage>
        <taxon>Bacteria</taxon>
        <taxon>Bacillati</taxon>
        <taxon>Bacillota</taxon>
        <taxon>Bacilli</taxon>
        <taxon>Bacillales</taxon>
        <taxon>Staphylococcaceae</taxon>
        <taxon>Salinicoccus</taxon>
    </lineage>
</organism>